<feature type="transmembrane region" description="Helical" evidence="8">
    <location>
        <begin position="89"/>
        <end position="113"/>
    </location>
</feature>
<protein>
    <recommendedName>
        <fullName evidence="9">Wax synthase domain-containing protein</fullName>
    </recommendedName>
</protein>
<dbReference type="GeneID" id="37023478"/>
<evidence type="ECO:0000256" key="2">
    <source>
        <dbReference type="ARBA" id="ARBA00005179"/>
    </source>
</evidence>
<dbReference type="InterPro" id="IPR044851">
    <property type="entry name" value="Wax_synthase"/>
</dbReference>
<evidence type="ECO:0000313" key="10">
    <source>
        <dbReference type="EMBL" id="PWN35059.1"/>
    </source>
</evidence>
<feature type="domain" description="Wax synthase" evidence="9">
    <location>
        <begin position="296"/>
        <end position="366"/>
    </location>
</feature>
<dbReference type="Proteomes" id="UP000245771">
    <property type="component" value="Unassembled WGS sequence"/>
</dbReference>
<reference evidence="10 11" key="1">
    <citation type="journal article" date="2018" name="Mol. Biol. Evol.">
        <title>Broad Genomic Sampling Reveals a Smut Pathogenic Ancestry of the Fungal Clade Ustilaginomycotina.</title>
        <authorList>
            <person name="Kijpornyongpan T."/>
            <person name="Mondo S.J."/>
            <person name="Barry K."/>
            <person name="Sandor L."/>
            <person name="Lee J."/>
            <person name="Lipzen A."/>
            <person name="Pangilinan J."/>
            <person name="LaButti K."/>
            <person name="Hainaut M."/>
            <person name="Henrissat B."/>
            <person name="Grigoriev I.V."/>
            <person name="Spatafora J.W."/>
            <person name="Aime M.C."/>
        </authorList>
    </citation>
    <scope>NUCLEOTIDE SEQUENCE [LARGE SCALE GENOMIC DNA]</scope>
    <source>
        <strain evidence="10 11">MCA 3882</strain>
    </source>
</reference>
<dbReference type="RefSeq" id="XP_025355361.1">
    <property type="nucleotide sequence ID" value="XM_025501697.1"/>
</dbReference>
<comment type="subcellular location">
    <subcellularLocation>
        <location evidence="1">Membrane</location>
        <topology evidence="1">Multi-pass membrane protein</topology>
    </subcellularLocation>
</comment>
<accession>A0A316VBQ4</accession>
<dbReference type="InterPro" id="IPR032805">
    <property type="entry name" value="Wax_synthase_dom"/>
</dbReference>
<dbReference type="GO" id="GO:0006629">
    <property type="term" value="P:lipid metabolic process"/>
    <property type="evidence" value="ECO:0007669"/>
    <property type="project" value="InterPro"/>
</dbReference>
<dbReference type="Pfam" id="PF13813">
    <property type="entry name" value="MBOAT_2"/>
    <property type="match status" value="1"/>
</dbReference>
<evidence type="ECO:0000256" key="7">
    <source>
        <dbReference type="ARBA" id="ARBA00023136"/>
    </source>
</evidence>
<evidence type="ECO:0000259" key="9">
    <source>
        <dbReference type="Pfam" id="PF13813"/>
    </source>
</evidence>
<name>A0A316VBQ4_9BASI</name>
<dbReference type="EMBL" id="KZ819603">
    <property type="protein sequence ID" value="PWN35059.1"/>
    <property type="molecule type" value="Genomic_DNA"/>
</dbReference>
<evidence type="ECO:0000256" key="5">
    <source>
        <dbReference type="ARBA" id="ARBA00022692"/>
    </source>
</evidence>
<feature type="transmembrane region" description="Helical" evidence="8">
    <location>
        <begin position="55"/>
        <end position="74"/>
    </location>
</feature>
<keyword evidence="4" id="KW-0808">Transferase</keyword>
<evidence type="ECO:0000256" key="4">
    <source>
        <dbReference type="ARBA" id="ARBA00022679"/>
    </source>
</evidence>
<organism evidence="10 11">
    <name type="scientific">Meira miltonrushii</name>
    <dbReference type="NCBI Taxonomy" id="1280837"/>
    <lineage>
        <taxon>Eukaryota</taxon>
        <taxon>Fungi</taxon>
        <taxon>Dikarya</taxon>
        <taxon>Basidiomycota</taxon>
        <taxon>Ustilaginomycotina</taxon>
        <taxon>Exobasidiomycetes</taxon>
        <taxon>Exobasidiales</taxon>
        <taxon>Brachybasidiaceae</taxon>
        <taxon>Meira</taxon>
    </lineage>
</organism>
<keyword evidence="6 8" id="KW-1133">Transmembrane helix</keyword>
<dbReference type="STRING" id="1280837.A0A316VBQ4"/>
<keyword evidence="5 8" id="KW-0812">Transmembrane</keyword>
<feature type="transmembrane region" description="Helical" evidence="8">
    <location>
        <begin position="252"/>
        <end position="277"/>
    </location>
</feature>
<sequence>MEEIIVNVWQMVLPPLENRIGIAFALLKTISVFTTLLLAVYVRIKHPKLSFHWKVLLAIIGISFTIYISFGIYLRFPWQKDGEDESLKWFMIFDAMSGGSAVHLPALILDYLFLATEEDLDVRGADEYRKYQADKHLKKETSNENLLERPDYFPGTSNPCIKELAVSPRGLGFHKGLNQKGIVQYEGGYAALIAVEKLESSQLEVAQVIKKDILFKILKVFLMCFLAGDFLAWVFSGYLARGDLLLKPTIATYYVVALVGCSVVARLQALYALFYLLALLYTEPTRIPITVSRWEPLLFAQPHLSTSMQQMWGKHWHSIIRRPMTVLFMRPAKQFCEHLNVPTKIGRAIGIILSFLFSGLMHEAILETSLPHIAHLKQLPYGESTLRTMGYGWGAKKYATTRFFVNCGLVILLEDIWCSYIEPKLAKVFTSKSKEQLIIGKARNVLGWLWCMSWMVVFAVELVDVWHQHGLLQGIIAPILFRFIPSLPLFGQTFI</sequence>
<keyword evidence="11" id="KW-1185">Reference proteome</keyword>
<proteinExistence type="inferred from homology"/>
<evidence type="ECO:0000256" key="3">
    <source>
        <dbReference type="ARBA" id="ARBA00007282"/>
    </source>
</evidence>
<feature type="transmembrane region" description="Helical" evidence="8">
    <location>
        <begin position="220"/>
        <end position="240"/>
    </location>
</feature>
<keyword evidence="7 8" id="KW-0472">Membrane</keyword>
<feature type="transmembrane region" description="Helical" evidence="8">
    <location>
        <begin position="445"/>
        <end position="465"/>
    </location>
</feature>
<evidence type="ECO:0000256" key="6">
    <source>
        <dbReference type="ARBA" id="ARBA00022989"/>
    </source>
</evidence>
<dbReference type="PANTHER" id="PTHR31595">
    <property type="entry name" value="LONG-CHAIN-ALCOHOL O-FATTY-ACYLTRANSFERASE 3-RELATED"/>
    <property type="match status" value="1"/>
</dbReference>
<dbReference type="GO" id="GO:0016020">
    <property type="term" value="C:membrane"/>
    <property type="evidence" value="ECO:0007669"/>
    <property type="project" value="UniProtKB-SubCell"/>
</dbReference>
<comment type="pathway">
    <text evidence="2">Secondary metabolite biosynthesis.</text>
</comment>
<gene>
    <name evidence="10" type="ORF">FA14DRAFT_189069</name>
</gene>
<feature type="transmembrane region" description="Helical" evidence="8">
    <location>
        <begin position="20"/>
        <end position="43"/>
    </location>
</feature>
<dbReference type="OrthoDB" id="1077582at2759"/>
<feature type="transmembrane region" description="Helical" evidence="8">
    <location>
        <begin position="471"/>
        <end position="490"/>
    </location>
</feature>
<comment type="similarity">
    <text evidence="3">Belongs to the wax synthase family.</text>
</comment>
<evidence type="ECO:0000256" key="1">
    <source>
        <dbReference type="ARBA" id="ARBA00004141"/>
    </source>
</evidence>
<dbReference type="AlphaFoldDB" id="A0A316VBQ4"/>
<dbReference type="GO" id="GO:0008374">
    <property type="term" value="F:O-acyltransferase activity"/>
    <property type="evidence" value="ECO:0007669"/>
    <property type="project" value="InterPro"/>
</dbReference>
<dbReference type="PANTHER" id="PTHR31595:SF57">
    <property type="entry name" value="OS04G0481900 PROTEIN"/>
    <property type="match status" value="1"/>
</dbReference>
<evidence type="ECO:0000256" key="8">
    <source>
        <dbReference type="SAM" id="Phobius"/>
    </source>
</evidence>
<dbReference type="InParanoid" id="A0A316VBQ4"/>
<evidence type="ECO:0000313" key="11">
    <source>
        <dbReference type="Proteomes" id="UP000245771"/>
    </source>
</evidence>